<dbReference type="Gene3D" id="2.60.40.200">
    <property type="entry name" value="Superoxide dismutase, copper/zinc binding domain"/>
    <property type="match status" value="1"/>
</dbReference>
<comment type="cofactor">
    <cofactor evidence="2">
        <name>Zn(2+)</name>
        <dbReference type="ChEBI" id="CHEBI:29105"/>
    </cofactor>
    <text evidence="2">Binds 1 zinc ion per subunit.</text>
</comment>
<evidence type="ECO:0000313" key="5">
    <source>
        <dbReference type="Proteomes" id="UP000180246"/>
    </source>
</evidence>
<dbReference type="GO" id="GO:0005507">
    <property type="term" value="F:copper ion binding"/>
    <property type="evidence" value="ECO:0007669"/>
    <property type="project" value="InterPro"/>
</dbReference>
<comment type="cofactor">
    <cofactor evidence="2">
        <name>Cu cation</name>
        <dbReference type="ChEBI" id="CHEBI:23378"/>
    </cofactor>
    <text evidence="2">Binds 1 copper ion per subunit.</text>
</comment>
<evidence type="ECO:0000313" key="4">
    <source>
        <dbReference type="EMBL" id="OIJ41191.1"/>
    </source>
</evidence>
<protein>
    <recommendedName>
        <fullName evidence="2">Superoxide dismutase [Cu-Zn]</fullName>
        <ecNumber evidence="2">1.15.1.1</ecNumber>
    </recommendedName>
</protein>
<dbReference type="GO" id="GO:0004784">
    <property type="term" value="F:superoxide dismutase activity"/>
    <property type="evidence" value="ECO:0007669"/>
    <property type="project" value="UniProtKB-EC"/>
</dbReference>
<dbReference type="Pfam" id="PF00080">
    <property type="entry name" value="Sod_Cu"/>
    <property type="match status" value="1"/>
</dbReference>
<comment type="function">
    <text evidence="2">Destroys radicals which are normally produced within the cells and which are toxic to biological systems.</text>
</comment>
<reference evidence="4 5" key="1">
    <citation type="submission" date="2014-10" db="EMBL/GenBank/DDBJ databases">
        <authorList>
            <person name="Seo M.-J."/>
            <person name="Seok Y.J."/>
            <person name="Cha I.-T."/>
        </authorList>
    </citation>
    <scope>NUCLEOTIDE SEQUENCE [LARGE SCALE GENOMIC DNA]</scope>
    <source>
        <strain evidence="4 5">NEU</strain>
    </source>
</reference>
<dbReference type="PROSITE" id="PS00332">
    <property type="entry name" value="SOD_CU_ZN_2"/>
    <property type="match status" value="1"/>
</dbReference>
<evidence type="ECO:0000259" key="3">
    <source>
        <dbReference type="Pfam" id="PF00080"/>
    </source>
</evidence>
<keyword evidence="2" id="KW-0479">Metal-binding</keyword>
<comment type="catalytic activity">
    <reaction evidence="2">
        <text>2 superoxide + 2 H(+) = H2O2 + O2</text>
        <dbReference type="Rhea" id="RHEA:20696"/>
        <dbReference type="ChEBI" id="CHEBI:15378"/>
        <dbReference type="ChEBI" id="CHEBI:15379"/>
        <dbReference type="ChEBI" id="CHEBI:16240"/>
        <dbReference type="ChEBI" id="CHEBI:18421"/>
        <dbReference type="EC" id="1.15.1.1"/>
    </reaction>
</comment>
<keyword evidence="2 4" id="KW-0560">Oxidoreductase</keyword>
<dbReference type="SUPFAM" id="SSF49329">
    <property type="entry name" value="Cu,Zn superoxide dismutase-like"/>
    <property type="match status" value="1"/>
</dbReference>
<dbReference type="PROSITE" id="PS00087">
    <property type="entry name" value="SOD_CU_ZN_1"/>
    <property type="match status" value="1"/>
</dbReference>
<dbReference type="Proteomes" id="UP000180246">
    <property type="component" value="Unassembled WGS sequence"/>
</dbReference>
<dbReference type="InterPro" id="IPR001424">
    <property type="entry name" value="SOD_Cu_Zn_dom"/>
</dbReference>
<dbReference type="EMBL" id="JRYB01000001">
    <property type="protein sequence ID" value="OIJ41191.1"/>
    <property type="molecule type" value="Genomic_DNA"/>
</dbReference>
<evidence type="ECO:0000256" key="1">
    <source>
        <dbReference type="ARBA" id="ARBA00010457"/>
    </source>
</evidence>
<dbReference type="RefSeq" id="WP_005663610.1">
    <property type="nucleotide sequence ID" value="NZ_DALZDZ010000024.1"/>
</dbReference>
<feature type="domain" description="Superoxide dismutase copper/zinc binding" evidence="3">
    <location>
        <begin position="39"/>
        <end position="172"/>
    </location>
</feature>
<comment type="caution">
    <text evidence="4">The sequence shown here is derived from an EMBL/GenBank/DDBJ whole genome shotgun (WGS) entry which is preliminary data.</text>
</comment>
<gene>
    <name evidence="4" type="primary">sodC</name>
    <name evidence="4" type="ORF">LO55_1169</name>
</gene>
<name>A0A1S2N7Z1_9BURK</name>
<keyword evidence="2" id="KW-0186">Copper</keyword>
<sequence>MKMRWMSAVLLSAVCAAASAADNTVTLKLATEKGDGATVGTVKLSETKYGVVLTPDLKDLTPGLHGFHIHANGSCAPNQADGKTVPAGAAGGHLDPAKTGKHGTPWGDGHLGDLPALTVDAKGMATNPVLAPRLKMSDIKGKALMVHVGGDNHSDHPAPLGGGGGRMACGVIQ</sequence>
<dbReference type="InterPro" id="IPR024134">
    <property type="entry name" value="SOD_Cu/Zn_/chaperone"/>
</dbReference>
<accession>A0A1S2N7Z1</accession>
<dbReference type="InterPro" id="IPR018152">
    <property type="entry name" value="SOD_Cu/Zn_BS"/>
</dbReference>
<dbReference type="AlphaFoldDB" id="A0A1S2N7Z1"/>
<keyword evidence="2" id="KW-0862">Zinc</keyword>
<dbReference type="InterPro" id="IPR036423">
    <property type="entry name" value="SOD-like_Cu/Zn_dom_sf"/>
</dbReference>
<evidence type="ECO:0000256" key="2">
    <source>
        <dbReference type="RuleBase" id="RU000393"/>
    </source>
</evidence>
<comment type="similarity">
    <text evidence="1 2">Belongs to the Cu-Zn superoxide dismutase family.</text>
</comment>
<proteinExistence type="inferred from homology"/>
<dbReference type="CDD" id="cd00305">
    <property type="entry name" value="Cu-Zn_Superoxide_Dismutase"/>
    <property type="match status" value="1"/>
</dbReference>
<dbReference type="PANTHER" id="PTHR10003">
    <property type="entry name" value="SUPEROXIDE DISMUTASE CU-ZN -RELATED"/>
    <property type="match status" value="1"/>
</dbReference>
<organism evidence="4 5">
    <name type="scientific">Massilia timonae</name>
    <dbReference type="NCBI Taxonomy" id="47229"/>
    <lineage>
        <taxon>Bacteria</taxon>
        <taxon>Pseudomonadati</taxon>
        <taxon>Pseudomonadota</taxon>
        <taxon>Betaproteobacteria</taxon>
        <taxon>Burkholderiales</taxon>
        <taxon>Oxalobacteraceae</taxon>
        <taxon>Telluria group</taxon>
        <taxon>Massilia</taxon>
    </lineage>
</organism>
<dbReference type="NCBIfam" id="NF007628">
    <property type="entry name" value="PRK10290.1"/>
    <property type="match status" value="1"/>
</dbReference>
<dbReference type="EC" id="1.15.1.1" evidence="2"/>